<dbReference type="CDD" id="cd07557">
    <property type="entry name" value="trimeric_dUTPase"/>
    <property type="match status" value="1"/>
</dbReference>
<evidence type="ECO:0000259" key="5">
    <source>
        <dbReference type="Pfam" id="PF00692"/>
    </source>
</evidence>
<evidence type="ECO:0000256" key="2">
    <source>
        <dbReference type="ARBA" id="ARBA00012379"/>
    </source>
</evidence>
<accession>A0A6C0AHY3</accession>
<dbReference type="GO" id="GO:0046081">
    <property type="term" value="P:dUTP catabolic process"/>
    <property type="evidence" value="ECO:0007669"/>
    <property type="project" value="InterPro"/>
</dbReference>
<dbReference type="InterPro" id="IPR033704">
    <property type="entry name" value="dUTPase_trimeric"/>
</dbReference>
<evidence type="ECO:0000256" key="1">
    <source>
        <dbReference type="ARBA" id="ARBA00006581"/>
    </source>
</evidence>
<dbReference type="GO" id="GO:0004170">
    <property type="term" value="F:dUTP diphosphatase activity"/>
    <property type="evidence" value="ECO:0007669"/>
    <property type="project" value="UniProtKB-EC"/>
</dbReference>
<dbReference type="EC" id="3.6.1.23" evidence="2"/>
<dbReference type="AlphaFoldDB" id="A0A6C0AHY3"/>
<dbReference type="InterPro" id="IPR029054">
    <property type="entry name" value="dUTPase-like"/>
</dbReference>
<evidence type="ECO:0000256" key="4">
    <source>
        <dbReference type="ARBA" id="ARBA00023080"/>
    </source>
</evidence>
<proteinExistence type="inferred from homology"/>
<keyword evidence="4" id="KW-0546">Nucleotide metabolism</keyword>
<evidence type="ECO:0000313" key="6">
    <source>
        <dbReference type="EMBL" id="QHS79070.1"/>
    </source>
</evidence>
<dbReference type="EMBL" id="MN740625">
    <property type="protein sequence ID" value="QHS79070.1"/>
    <property type="molecule type" value="Genomic_DNA"/>
</dbReference>
<comment type="similarity">
    <text evidence="1">Belongs to the dUTPase family.</text>
</comment>
<dbReference type="NCBIfam" id="TIGR00576">
    <property type="entry name" value="dut"/>
    <property type="match status" value="1"/>
</dbReference>
<name>A0A6C0AHY3_9ZZZZ</name>
<dbReference type="PANTHER" id="PTHR11241">
    <property type="entry name" value="DEOXYURIDINE 5'-TRIPHOSPHATE NUCLEOTIDOHYDROLASE"/>
    <property type="match status" value="1"/>
</dbReference>
<dbReference type="InterPro" id="IPR036157">
    <property type="entry name" value="dUTPase-like_sf"/>
</dbReference>
<dbReference type="InterPro" id="IPR008181">
    <property type="entry name" value="dUTPase"/>
</dbReference>
<dbReference type="GO" id="GO:0000287">
    <property type="term" value="F:magnesium ion binding"/>
    <property type="evidence" value="ECO:0007669"/>
    <property type="project" value="InterPro"/>
</dbReference>
<protein>
    <recommendedName>
        <fullName evidence="2">dUTP diphosphatase</fullName>
        <ecNumber evidence="2">3.6.1.23</ecNumber>
    </recommendedName>
</protein>
<dbReference type="PANTHER" id="PTHR11241:SF0">
    <property type="entry name" value="DEOXYURIDINE 5'-TRIPHOSPHATE NUCLEOTIDOHYDROLASE"/>
    <property type="match status" value="1"/>
</dbReference>
<sequence length="141" mass="15065">MQGLIQVKRLSDSAILPRKGTIGSAGYDLYASAECCIPAKGKAIVKTDIAMAIPYGYYGRIAPRSSMALKHTDIGAGVIDSDYRGEIGIVLFNHSDSDLTIKVHERVAQLLIEKLGMGSFVEVDELDTTLRGVDGYGSTGV</sequence>
<reference evidence="6" key="1">
    <citation type="journal article" date="2020" name="Nature">
        <title>Giant virus diversity and host interactions through global metagenomics.</title>
        <authorList>
            <person name="Schulz F."/>
            <person name="Roux S."/>
            <person name="Paez-Espino D."/>
            <person name="Jungbluth S."/>
            <person name="Walsh D.A."/>
            <person name="Denef V.J."/>
            <person name="McMahon K.D."/>
            <person name="Konstantinidis K.T."/>
            <person name="Eloe-Fadrosh E.A."/>
            <person name="Kyrpides N.C."/>
            <person name="Woyke T."/>
        </authorList>
    </citation>
    <scope>NUCLEOTIDE SEQUENCE</scope>
    <source>
        <strain evidence="6">GVMAG-S-1035118-87</strain>
    </source>
</reference>
<dbReference type="Pfam" id="PF00692">
    <property type="entry name" value="dUTPase"/>
    <property type="match status" value="1"/>
</dbReference>
<dbReference type="Gene3D" id="2.70.40.10">
    <property type="match status" value="1"/>
</dbReference>
<dbReference type="GO" id="GO:0006226">
    <property type="term" value="P:dUMP biosynthetic process"/>
    <property type="evidence" value="ECO:0007669"/>
    <property type="project" value="InterPro"/>
</dbReference>
<keyword evidence="3" id="KW-0378">Hydrolase</keyword>
<dbReference type="SUPFAM" id="SSF51283">
    <property type="entry name" value="dUTPase-like"/>
    <property type="match status" value="1"/>
</dbReference>
<feature type="domain" description="dUTPase-like" evidence="5">
    <location>
        <begin position="13"/>
        <end position="140"/>
    </location>
</feature>
<evidence type="ECO:0000256" key="3">
    <source>
        <dbReference type="ARBA" id="ARBA00022801"/>
    </source>
</evidence>
<organism evidence="6">
    <name type="scientific">viral metagenome</name>
    <dbReference type="NCBI Taxonomy" id="1070528"/>
    <lineage>
        <taxon>unclassified sequences</taxon>
        <taxon>metagenomes</taxon>
        <taxon>organismal metagenomes</taxon>
    </lineage>
</organism>
<dbReference type="NCBIfam" id="NF001862">
    <property type="entry name" value="PRK00601.1"/>
    <property type="match status" value="1"/>
</dbReference>